<dbReference type="RefSeq" id="WP_114117615.1">
    <property type="nucleotide sequence ID" value="NZ_BMHU01000003.1"/>
</dbReference>
<dbReference type="OrthoDB" id="5515732at2"/>
<evidence type="ECO:0000256" key="1">
    <source>
        <dbReference type="SAM" id="MobiDB-lite"/>
    </source>
</evidence>
<name>A0A367Y383_9MICO</name>
<dbReference type="Pfam" id="PF21831">
    <property type="entry name" value="DUF6891"/>
    <property type="match status" value="1"/>
</dbReference>
<evidence type="ECO:0000313" key="4">
    <source>
        <dbReference type="Proteomes" id="UP000253508"/>
    </source>
</evidence>
<feature type="compositionally biased region" description="Basic and acidic residues" evidence="1">
    <location>
        <begin position="1"/>
        <end position="13"/>
    </location>
</feature>
<accession>A0A367Y383</accession>
<comment type="caution">
    <text evidence="3">The sequence shown here is derived from an EMBL/GenBank/DDBJ whole genome shotgun (WGS) entry which is preliminary data.</text>
</comment>
<dbReference type="AlphaFoldDB" id="A0A367Y383"/>
<keyword evidence="4" id="KW-1185">Reference proteome</keyword>
<evidence type="ECO:0000259" key="2">
    <source>
        <dbReference type="Pfam" id="PF21831"/>
    </source>
</evidence>
<gene>
    <name evidence="3" type="ORF">DTO57_07610</name>
</gene>
<dbReference type="EMBL" id="QORO01000002">
    <property type="protein sequence ID" value="RCK60000.1"/>
    <property type="molecule type" value="Genomic_DNA"/>
</dbReference>
<feature type="domain" description="DUF6891" evidence="2">
    <location>
        <begin position="31"/>
        <end position="237"/>
    </location>
</feature>
<dbReference type="Proteomes" id="UP000253508">
    <property type="component" value="Unassembled WGS sequence"/>
</dbReference>
<reference evidence="3 4" key="1">
    <citation type="submission" date="2018-07" db="EMBL/GenBank/DDBJ databases">
        <title>Microbacterium endoborsara sp. nov., a novel actinobacterium isolated from Borszczowia aralocaspica.</title>
        <authorList>
            <person name="An D."/>
        </authorList>
    </citation>
    <scope>NUCLEOTIDE SEQUENCE [LARGE SCALE GENOMIC DNA]</scope>
    <source>
        <strain evidence="3 4">C1.15228</strain>
    </source>
</reference>
<proteinExistence type="predicted"/>
<protein>
    <recommendedName>
        <fullName evidence="2">DUF6891 domain-containing protein</fullName>
    </recommendedName>
</protein>
<organism evidence="3 4">
    <name type="scientific">Microbacterium sorbitolivorans</name>
    <dbReference type="NCBI Taxonomy" id="1867410"/>
    <lineage>
        <taxon>Bacteria</taxon>
        <taxon>Bacillati</taxon>
        <taxon>Actinomycetota</taxon>
        <taxon>Actinomycetes</taxon>
        <taxon>Micrococcales</taxon>
        <taxon>Microbacteriaceae</taxon>
        <taxon>Microbacterium</taxon>
    </lineage>
</organism>
<evidence type="ECO:0000313" key="3">
    <source>
        <dbReference type="EMBL" id="RCK60000.1"/>
    </source>
</evidence>
<feature type="region of interest" description="Disordered" evidence="1">
    <location>
        <begin position="1"/>
        <end position="26"/>
    </location>
</feature>
<sequence length="241" mass="27425">MGFFDFFRRRPETDETPEQDPAARPQIDPDALVESARQAIAPGFLDRFDVVERVAEEFELDPRDKTVKDVVDRVWAERLEEEKRWGEGDSDYDRVERAFAKLNEAGLVARMDFTCCNTCGTNEIGDERTALDEPGEAYPYREEQYVFFHQQDSDRLAEQPAQLLLTYSAWRAARDTDPELLAAARAGDSGAEQRIHEETDRKVGEIVSAALSEEGLEVSWNGDPGQRIAVGITDWRKPLPR</sequence>
<dbReference type="InterPro" id="IPR054186">
    <property type="entry name" value="DUF6891"/>
</dbReference>